<gene>
    <name evidence="1" type="ORF">SORBI_3009G179950</name>
</gene>
<dbReference type="InParanoid" id="A0A1Z5R385"/>
<dbReference type="EMBL" id="CM000768">
    <property type="protein sequence ID" value="OQU78223.1"/>
    <property type="molecule type" value="Genomic_DNA"/>
</dbReference>
<dbReference type="Gramene" id="OQU78226">
    <property type="protein sequence ID" value="OQU78226"/>
    <property type="gene ID" value="SORBI_3009G179950"/>
</dbReference>
<protein>
    <submittedName>
        <fullName evidence="1">Uncharacterized protein</fullName>
    </submittedName>
</protein>
<proteinExistence type="predicted"/>
<name>A0A1Z5R385_SORBI</name>
<evidence type="ECO:0000313" key="1">
    <source>
        <dbReference type="EMBL" id="OQU78223.1"/>
    </source>
</evidence>
<dbReference type="EMBL" id="CM000768">
    <property type="protein sequence ID" value="OQU78224.1"/>
    <property type="molecule type" value="Genomic_DNA"/>
</dbReference>
<accession>A0A1Z5R385</accession>
<reference evidence="1" key="2">
    <citation type="submission" date="2017-02" db="EMBL/GenBank/DDBJ databases">
        <title>WGS assembly of Sorghum bicolor.</title>
        <authorList>
            <person name="Paterson A."/>
            <person name="Mullet J."/>
            <person name="Bowers J."/>
            <person name="Bruggmann R."/>
            <person name="Dubchak I."/>
            <person name="Grimwood J."/>
            <person name="Gundlach H."/>
            <person name="Haberer G."/>
            <person name="Hellsten U."/>
            <person name="Mitros T."/>
            <person name="Poliakov A."/>
            <person name="Schmutz J."/>
            <person name="Spannagl M."/>
            <person name="Tang H."/>
            <person name="Wang X."/>
            <person name="Wicker T."/>
            <person name="Bharti A."/>
            <person name="Chapman J."/>
            <person name="Feltus F."/>
            <person name="Gowik U."/>
            <person name="Grigoriev I."/>
            <person name="Lyons E."/>
            <person name="Maher C."/>
            <person name="Martis M."/>
            <person name="Narechania A."/>
            <person name="Otillar R."/>
            <person name="Penning B."/>
            <person name="Salamov A."/>
            <person name="Wang Y."/>
            <person name="Zhang L."/>
            <person name="Carpita N."/>
            <person name="Freeling M."/>
            <person name="Gingle A."/>
            <person name="Hash C."/>
            <person name="Keller B."/>
            <person name="Klein P."/>
            <person name="Kresovich S."/>
            <person name="Mccann M."/>
            <person name="Ming R."/>
            <person name="Peterson D."/>
            <person name="Rahman M."/>
            <person name="Ware D."/>
            <person name="Westhoff P."/>
            <person name="Mayer K."/>
            <person name="Messing J."/>
            <person name="Sims D."/>
            <person name="Jenkins J."/>
            <person name="Shu S."/>
            <person name="Rokhsar D."/>
        </authorList>
    </citation>
    <scope>NUCLEOTIDE SEQUENCE</scope>
</reference>
<dbReference type="EMBL" id="CM000768">
    <property type="protein sequence ID" value="OQU78225.1"/>
    <property type="molecule type" value="Genomic_DNA"/>
</dbReference>
<dbReference type="Gramene" id="OQU78225">
    <property type="protein sequence ID" value="OQU78225"/>
    <property type="gene ID" value="SORBI_3009G179950"/>
</dbReference>
<dbReference type="AlphaFoldDB" id="A0A1Z5R385"/>
<dbReference type="Proteomes" id="UP000000768">
    <property type="component" value="Chromosome 9"/>
</dbReference>
<reference evidence="2" key="3">
    <citation type="journal article" date="2018" name="Plant J.">
        <title>The Sorghum bicolor reference genome: improved assembly, gene annotations, a transcriptome atlas, and signatures of genome organization.</title>
        <authorList>
            <person name="McCormick R.F."/>
            <person name="Truong S.K."/>
            <person name="Sreedasyam A."/>
            <person name="Jenkins J."/>
            <person name="Shu S."/>
            <person name="Sims D."/>
            <person name="Kennedy M."/>
            <person name="Amirebrahimi M."/>
            <person name="Weers B.D."/>
            <person name="McKinley B."/>
            <person name="Mattison A."/>
            <person name="Morishige D.T."/>
            <person name="Grimwood J."/>
            <person name="Schmutz J."/>
            <person name="Mullet J.E."/>
        </authorList>
    </citation>
    <scope>NUCLEOTIDE SEQUENCE [LARGE SCALE GENOMIC DNA]</scope>
    <source>
        <strain evidence="2">cv. BTx623</strain>
    </source>
</reference>
<evidence type="ECO:0000313" key="2">
    <source>
        <dbReference type="Proteomes" id="UP000000768"/>
    </source>
</evidence>
<organism evidence="1 2">
    <name type="scientific">Sorghum bicolor</name>
    <name type="common">Sorghum</name>
    <name type="synonym">Sorghum vulgare</name>
    <dbReference type="NCBI Taxonomy" id="4558"/>
    <lineage>
        <taxon>Eukaryota</taxon>
        <taxon>Viridiplantae</taxon>
        <taxon>Streptophyta</taxon>
        <taxon>Embryophyta</taxon>
        <taxon>Tracheophyta</taxon>
        <taxon>Spermatophyta</taxon>
        <taxon>Magnoliopsida</taxon>
        <taxon>Liliopsida</taxon>
        <taxon>Poales</taxon>
        <taxon>Poaceae</taxon>
        <taxon>PACMAD clade</taxon>
        <taxon>Panicoideae</taxon>
        <taxon>Andropogonodae</taxon>
        <taxon>Andropogoneae</taxon>
        <taxon>Sorghinae</taxon>
        <taxon>Sorghum</taxon>
    </lineage>
</organism>
<dbReference type="Gramene" id="OQU78224">
    <property type="protein sequence ID" value="OQU78224"/>
    <property type="gene ID" value="SORBI_3009G179950"/>
</dbReference>
<dbReference type="Gramene" id="OQU78223">
    <property type="protein sequence ID" value="OQU78223"/>
    <property type="gene ID" value="SORBI_3009G179950"/>
</dbReference>
<keyword evidence="2" id="KW-1185">Reference proteome</keyword>
<dbReference type="EMBL" id="CM000768">
    <property type="protein sequence ID" value="OQU78226.1"/>
    <property type="molecule type" value="Genomic_DNA"/>
</dbReference>
<sequence>MMKRAGNGSHQVSETMIAQAMKPTKNTTHTHTQHGRCIQQQQLYAYAHGLSRVHRRQLLLLLAQPVTPFFTCTGSELAFDDIFPEFLQAFN</sequence>
<reference evidence="1 2" key="1">
    <citation type="journal article" date="2009" name="Nature">
        <title>The Sorghum bicolor genome and the diversification of grasses.</title>
        <authorList>
            <person name="Paterson A.H."/>
            <person name="Bowers J.E."/>
            <person name="Bruggmann R."/>
            <person name="Dubchak I."/>
            <person name="Grimwood J."/>
            <person name="Gundlach H."/>
            <person name="Haberer G."/>
            <person name="Hellsten U."/>
            <person name="Mitros T."/>
            <person name="Poliakov A."/>
            <person name="Schmutz J."/>
            <person name="Spannagl M."/>
            <person name="Tang H."/>
            <person name="Wang X."/>
            <person name="Wicker T."/>
            <person name="Bharti A.K."/>
            <person name="Chapman J."/>
            <person name="Feltus F.A."/>
            <person name="Gowik U."/>
            <person name="Grigoriev I.V."/>
            <person name="Lyons E."/>
            <person name="Maher C.A."/>
            <person name="Martis M."/>
            <person name="Narechania A."/>
            <person name="Otillar R.P."/>
            <person name="Penning B.W."/>
            <person name="Salamov A.A."/>
            <person name="Wang Y."/>
            <person name="Zhang L."/>
            <person name="Carpita N.C."/>
            <person name="Freeling M."/>
            <person name="Gingle A.R."/>
            <person name="Hash C.T."/>
            <person name="Keller B."/>
            <person name="Klein P."/>
            <person name="Kresovich S."/>
            <person name="McCann M.C."/>
            <person name="Ming R."/>
            <person name="Peterson D.G."/>
            <person name="Mehboob-ur-Rahman"/>
            <person name="Ware D."/>
            <person name="Westhoff P."/>
            <person name="Mayer K.F."/>
            <person name="Messing J."/>
            <person name="Rokhsar D.S."/>
        </authorList>
    </citation>
    <scope>NUCLEOTIDE SEQUENCE [LARGE SCALE GENOMIC DNA]</scope>
    <source>
        <strain evidence="2">cv. BTx623</strain>
    </source>
</reference>